<evidence type="ECO:0000256" key="2">
    <source>
        <dbReference type="SAM" id="Phobius"/>
    </source>
</evidence>
<keyword evidence="4" id="KW-1185">Reference proteome</keyword>
<comment type="caution">
    <text evidence="3">The sequence shown here is derived from an EMBL/GenBank/DDBJ whole genome shotgun (WGS) entry which is preliminary data.</text>
</comment>
<dbReference type="Proteomes" id="UP001500909">
    <property type="component" value="Unassembled WGS sequence"/>
</dbReference>
<feature type="compositionally biased region" description="Pro residues" evidence="1">
    <location>
        <begin position="16"/>
        <end position="33"/>
    </location>
</feature>
<keyword evidence="2" id="KW-1133">Transmembrane helix</keyword>
<accession>A0ABP3L0R9</accession>
<proteinExistence type="predicted"/>
<protein>
    <submittedName>
        <fullName evidence="3">Uncharacterized protein</fullName>
    </submittedName>
</protein>
<feature type="transmembrane region" description="Helical" evidence="2">
    <location>
        <begin position="115"/>
        <end position="136"/>
    </location>
</feature>
<dbReference type="EMBL" id="BAAABY010000045">
    <property type="protein sequence ID" value="GAA0488644.1"/>
    <property type="molecule type" value="Genomic_DNA"/>
</dbReference>
<evidence type="ECO:0000313" key="3">
    <source>
        <dbReference type="EMBL" id="GAA0488644.1"/>
    </source>
</evidence>
<dbReference type="RefSeq" id="WP_052863746.1">
    <property type="nucleotide sequence ID" value="NZ_BAAABY010000045.1"/>
</dbReference>
<feature type="region of interest" description="Disordered" evidence="1">
    <location>
        <begin position="1"/>
        <end position="64"/>
    </location>
</feature>
<name>A0ABP3L0R9_9ACTN</name>
<evidence type="ECO:0000313" key="4">
    <source>
        <dbReference type="Proteomes" id="UP001500909"/>
    </source>
</evidence>
<evidence type="ECO:0000256" key="1">
    <source>
        <dbReference type="SAM" id="MobiDB-lite"/>
    </source>
</evidence>
<keyword evidence="2" id="KW-0472">Membrane</keyword>
<gene>
    <name evidence="3" type="ORF">GCM10010361_62200</name>
</gene>
<reference evidence="4" key="1">
    <citation type="journal article" date="2019" name="Int. J. Syst. Evol. Microbiol.">
        <title>The Global Catalogue of Microorganisms (GCM) 10K type strain sequencing project: providing services to taxonomists for standard genome sequencing and annotation.</title>
        <authorList>
            <consortium name="The Broad Institute Genomics Platform"/>
            <consortium name="The Broad Institute Genome Sequencing Center for Infectious Disease"/>
            <person name="Wu L."/>
            <person name="Ma J."/>
        </authorList>
    </citation>
    <scope>NUCLEOTIDE SEQUENCE [LARGE SCALE GENOMIC DNA]</scope>
    <source>
        <strain evidence="4">JCM 4805</strain>
    </source>
</reference>
<keyword evidence="2" id="KW-0812">Transmembrane</keyword>
<sequence>MSDGNTPPHGGFGPADQPPPGGTPPPPAGPPPGAAYGYPGPASPPPGPPGYGYPQAGGFPGQAGGQGGYAQPLMVIGDITVTGDGIITPAGQLPLKGAVWTVTDMSRTEEKMPTYAIVLAVVFFIFCFLGLLFLLMKEKTTTGHIQVTVNSGGKYHSTMIPATHESVAYQVAQQVNYARSLSV</sequence>
<feature type="compositionally biased region" description="Pro residues" evidence="1">
    <location>
        <begin position="41"/>
        <end position="51"/>
    </location>
</feature>
<organism evidence="3 4">
    <name type="scientific">Streptomyces olivaceiscleroticus</name>
    <dbReference type="NCBI Taxonomy" id="68245"/>
    <lineage>
        <taxon>Bacteria</taxon>
        <taxon>Bacillati</taxon>
        <taxon>Actinomycetota</taxon>
        <taxon>Actinomycetes</taxon>
        <taxon>Kitasatosporales</taxon>
        <taxon>Streptomycetaceae</taxon>
        <taxon>Streptomyces</taxon>
    </lineage>
</organism>